<evidence type="ECO:0000256" key="1">
    <source>
        <dbReference type="SAM" id="Coils"/>
    </source>
</evidence>
<evidence type="ECO:0000313" key="4">
    <source>
        <dbReference type="Proteomes" id="UP001231189"/>
    </source>
</evidence>
<sequence length="415" mass="46599">MEAMEARLMEKMGKLDTLEERFLSMEAKMDLQAQRLDQVQVKVDLSMEKLGKLEDEQVTLAHGVKDKDAAPTHPPPVLVRPHTTGSIFGPGPTSATIPQVAILSPRPDEYPESSTVRDSLSPESEDTHQRKPWMPRMDFPRFDGTDVSIWVDTFTQFVLGLKEELRVAVEAQLPDSVQKATLMAQVFEQTTDSTKPTYKPYKQYQNTLWKEKNKFTLGEDTNVQHKEKNKFTLGEVWKAQQLKEYRRANNECFKCGAKYAPGHQCAAPVVAQLKAMQLDTTTEVLSDEILEMVTDMETLAVDGVEQLSMSAISGTDAESTIQLPARVNNLTVLLLVDSGSTGSFIDAAMVSKLGLVPQSRAPMQVKVANGEQMVCNSYIPKFTWHTHGVKFEHDMLVLDMREYDAVLGIDWLKKF</sequence>
<feature type="region of interest" description="Disordered" evidence="2">
    <location>
        <begin position="105"/>
        <end position="132"/>
    </location>
</feature>
<dbReference type="PANTHER" id="PTHR15503:SF22">
    <property type="entry name" value="TRANSPOSON TY3-I GAG POLYPROTEIN"/>
    <property type="match status" value="1"/>
</dbReference>
<reference evidence="3" key="1">
    <citation type="submission" date="2023-07" db="EMBL/GenBank/DDBJ databases">
        <title>A chromosome-level genome assembly of Lolium multiflorum.</title>
        <authorList>
            <person name="Chen Y."/>
            <person name="Copetti D."/>
            <person name="Kolliker R."/>
            <person name="Studer B."/>
        </authorList>
    </citation>
    <scope>NUCLEOTIDE SEQUENCE</scope>
    <source>
        <strain evidence="3">02402/16</strain>
        <tissue evidence="3">Leaf</tissue>
    </source>
</reference>
<dbReference type="PANTHER" id="PTHR15503">
    <property type="entry name" value="LDOC1 RELATED"/>
    <property type="match status" value="1"/>
</dbReference>
<dbReference type="InterPro" id="IPR021109">
    <property type="entry name" value="Peptidase_aspartic_dom_sf"/>
</dbReference>
<accession>A0AAD8X446</accession>
<name>A0AAD8X446_LOLMU</name>
<dbReference type="SUPFAM" id="SSF50630">
    <property type="entry name" value="Acid proteases"/>
    <property type="match status" value="1"/>
</dbReference>
<protein>
    <submittedName>
        <fullName evidence="3">Uncharacterized protein</fullName>
    </submittedName>
</protein>
<dbReference type="InterPro" id="IPR032567">
    <property type="entry name" value="RTL1-rel"/>
</dbReference>
<keyword evidence="4" id="KW-1185">Reference proteome</keyword>
<gene>
    <name evidence="3" type="ORF">QYE76_009896</name>
</gene>
<organism evidence="3 4">
    <name type="scientific">Lolium multiflorum</name>
    <name type="common">Italian ryegrass</name>
    <name type="synonym">Lolium perenne subsp. multiflorum</name>
    <dbReference type="NCBI Taxonomy" id="4521"/>
    <lineage>
        <taxon>Eukaryota</taxon>
        <taxon>Viridiplantae</taxon>
        <taxon>Streptophyta</taxon>
        <taxon>Embryophyta</taxon>
        <taxon>Tracheophyta</taxon>
        <taxon>Spermatophyta</taxon>
        <taxon>Magnoliopsida</taxon>
        <taxon>Liliopsida</taxon>
        <taxon>Poales</taxon>
        <taxon>Poaceae</taxon>
        <taxon>BOP clade</taxon>
        <taxon>Pooideae</taxon>
        <taxon>Poodae</taxon>
        <taxon>Poeae</taxon>
        <taxon>Poeae Chloroplast Group 2 (Poeae type)</taxon>
        <taxon>Loliodinae</taxon>
        <taxon>Loliinae</taxon>
        <taxon>Lolium</taxon>
    </lineage>
</organism>
<keyword evidence="1" id="KW-0175">Coiled coil</keyword>
<dbReference type="Proteomes" id="UP001231189">
    <property type="component" value="Unassembled WGS sequence"/>
</dbReference>
<evidence type="ECO:0000313" key="3">
    <source>
        <dbReference type="EMBL" id="KAK1693199.1"/>
    </source>
</evidence>
<proteinExistence type="predicted"/>
<comment type="caution">
    <text evidence="3">The sequence shown here is derived from an EMBL/GenBank/DDBJ whole genome shotgun (WGS) entry which is preliminary data.</text>
</comment>
<feature type="coiled-coil region" evidence="1">
    <location>
        <begin position="1"/>
        <end position="56"/>
    </location>
</feature>
<dbReference type="AlphaFoldDB" id="A0AAD8X446"/>
<evidence type="ECO:0000256" key="2">
    <source>
        <dbReference type="SAM" id="MobiDB-lite"/>
    </source>
</evidence>
<dbReference type="CDD" id="cd00303">
    <property type="entry name" value="retropepsin_like"/>
    <property type="match status" value="1"/>
</dbReference>
<dbReference type="Gene3D" id="2.40.70.10">
    <property type="entry name" value="Acid Proteases"/>
    <property type="match status" value="1"/>
</dbReference>
<feature type="compositionally biased region" description="Polar residues" evidence="2">
    <location>
        <begin position="112"/>
        <end position="122"/>
    </location>
</feature>
<dbReference type="EMBL" id="JAUUTY010000001">
    <property type="protein sequence ID" value="KAK1693199.1"/>
    <property type="molecule type" value="Genomic_DNA"/>
</dbReference>
<dbReference type="Pfam" id="PF08284">
    <property type="entry name" value="RVP_2"/>
    <property type="match status" value="1"/>
</dbReference>